<dbReference type="RefSeq" id="WP_021065331.1">
    <property type="nucleotide sequence ID" value="NZ_ATCL01000008.1"/>
</dbReference>
<accession>U1M0H7</accession>
<name>U1M0H7_9BACL</name>
<dbReference type="EMBL" id="ATCL01000008">
    <property type="protein sequence ID" value="ERG68514.1"/>
    <property type="molecule type" value="Genomic_DNA"/>
</dbReference>
<keyword evidence="1" id="KW-1133">Transmembrane helix</keyword>
<dbReference type="eggNOG" id="ENOG5032NP5">
    <property type="taxonomic scope" value="Bacteria"/>
</dbReference>
<keyword evidence="1" id="KW-0812">Transmembrane</keyword>
<feature type="transmembrane region" description="Helical" evidence="1">
    <location>
        <begin position="49"/>
        <end position="71"/>
    </location>
</feature>
<reference evidence="2 3" key="1">
    <citation type="journal article" date="2013" name="Genome Announc.">
        <title>Draft Genome Sequence of Exiguobacterium pavilionensis Strain RW-2, with Wide Thermal, Salinity, and pH Tolerance, Isolated from Modern Freshwater Microbialites.</title>
        <authorList>
            <person name="White R.A.III."/>
            <person name="Grassa C.J."/>
            <person name="Suttle C.A."/>
        </authorList>
    </citation>
    <scope>NUCLEOTIDE SEQUENCE [LARGE SCALE GENOMIC DNA]</scope>
    <source>
        <strain evidence="2 3">RW-2</strain>
    </source>
</reference>
<gene>
    <name evidence="2" type="ORF">M467_14655</name>
</gene>
<comment type="caution">
    <text evidence="2">The sequence shown here is derived from an EMBL/GenBank/DDBJ whole genome shotgun (WGS) entry which is preliminary data.</text>
</comment>
<dbReference type="AlphaFoldDB" id="U1M0H7"/>
<keyword evidence="1" id="KW-0472">Membrane</keyword>
<organism evidence="2 3">
    <name type="scientific">Exiguobacterium chiriqhucha RW-2</name>
    <dbReference type="NCBI Taxonomy" id="1345023"/>
    <lineage>
        <taxon>Bacteria</taxon>
        <taxon>Bacillati</taxon>
        <taxon>Bacillota</taxon>
        <taxon>Bacilli</taxon>
        <taxon>Bacillales</taxon>
        <taxon>Bacillales Family XII. Incertae Sedis</taxon>
        <taxon>Exiguobacterium</taxon>
    </lineage>
</organism>
<keyword evidence="3" id="KW-1185">Reference proteome</keyword>
<proteinExistence type="predicted"/>
<protein>
    <submittedName>
        <fullName evidence="2">Uncharacterized protein</fullName>
    </submittedName>
</protein>
<dbReference type="Proteomes" id="UP000016464">
    <property type="component" value="Unassembled WGS sequence"/>
</dbReference>
<evidence type="ECO:0000256" key="1">
    <source>
        <dbReference type="SAM" id="Phobius"/>
    </source>
</evidence>
<evidence type="ECO:0000313" key="2">
    <source>
        <dbReference type="EMBL" id="ERG68514.1"/>
    </source>
</evidence>
<sequence length="174" mass="19825">MSIPIYVIATCIVLFMFIVTVSLYFQAYKRHINQALNGNARKRSPMVPPYKMTIILSIIVLLISVLISYFAGYTHAYKAYEEDAWVLTPSDIQTYYAEIKEIEGNRIAVQGSVLNDEYNQTLMEYEIFDEQVSIYKQEETLSLSDLSKGDLILITLLTNRSGTGVFKIQVVEGQ</sequence>
<dbReference type="PATRIC" id="fig|1345023.5.peg.172"/>
<feature type="transmembrane region" description="Helical" evidence="1">
    <location>
        <begin position="6"/>
        <end position="28"/>
    </location>
</feature>
<evidence type="ECO:0000313" key="3">
    <source>
        <dbReference type="Proteomes" id="UP000016464"/>
    </source>
</evidence>